<dbReference type="GO" id="GO:0005765">
    <property type="term" value="C:lysosomal membrane"/>
    <property type="evidence" value="ECO:0007669"/>
    <property type="project" value="TreeGrafter"/>
</dbReference>
<dbReference type="InterPro" id="IPR006925">
    <property type="entry name" value="Vps16_C"/>
</dbReference>
<gene>
    <name evidence="2" type="ORF">Pfra01_002294600</name>
</gene>
<dbReference type="InterPro" id="IPR016534">
    <property type="entry name" value="VPS16"/>
</dbReference>
<dbReference type="PANTHER" id="PTHR12811:SF0">
    <property type="entry name" value="VACUOLAR PROTEIN SORTING-ASSOCIATED PROTEIN 16 HOMOLOG"/>
    <property type="match status" value="1"/>
</dbReference>
<dbReference type="InterPro" id="IPR038132">
    <property type="entry name" value="Vps16_C_sf"/>
</dbReference>
<dbReference type="AlphaFoldDB" id="A0A9W6Y6F3"/>
<dbReference type="GO" id="GO:0016197">
    <property type="term" value="P:endosomal transport"/>
    <property type="evidence" value="ECO:0007669"/>
    <property type="project" value="TreeGrafter"/>
</dbReference>
<evidence type="ECO:0000313" key="3">
    <source>
        <dbReference type="Proteomes" id="UP001165121"/>
    </source>
</evidence>
<feature type="domain" description="Vps16 C-terminal" evidence="1">
    <location>
        <begin position="225"/>
        <end position="384"/>
    </location>
</feature>
<dbReference type="GO" id="GO:0005768">
    <property type="term" value="C:endosome"/>
    <property type="evidence" value="ECO:0007669"/>
    <property type="project" value="TreeGrafter"/>
</dbReference>
<evidence type="ECO:0000259" key="1">
    <source>
        <dbReference type="Pfam" id="PF04840"/>
    </source>
</evidence>
<name>A0A9W6Y6F3_9STRA</name>
<proteinExistence type="predicted"/>
<dbReference type="Proteomes" id="UP001165121">
    <property type="component" value="Unassembled WGS sequence"/>
</dbReference>
<dbReference type="Gene3D" id="1.10.150.780">
    <property type="entry name" value="Vps16, C-terminal region"/>
    <property type="match status" value="1"/>
</dbReference>
<sequence>MGTVWSYYAGDSDVFDKAASLPTADACASFYTLFRRSAAKVVLQQEASGLTSEREQVLLTLENWVSEASVLYDQHGEFPVTVTLQEELVLEPGDSSRNPLQIEYNGAPASLEENILKGLCANPLSTPDSIYKIMVQLGKRLSSDEFLRKVGMYPRAARMFASQQLIARSDVYNSFKMSILHEDYSQAAAVVGKTAFGDSVLETKRNRLKEASKLLQAATATSSPSITSALSLNATELHKLSSSRSADSFNHVMTDEMLELLEMQRSMERTLSLPAGLLLGSSLVETVQKLVTLHPVHRQALVLAVDCAETYCIPPRQFWWTLLRVLARTDQWETLLALAGAIRPPIGYVPVIEVMLDEDKHNLARVLLEAIQDPSEREQVAALLAEDQDDDREPQQLDTL</sequence>
<dbReference type="Pfam" id="PF04840">
    <property type="entry name" value="Vps16_C"/>
    <property type="match status" value="1"/>
</dbReference>
<reference evidence="2" key="1">
    <citation type="submission" date="2023-04" db="EMBL/GenBank/DDBJ databases">
        <title>Phytophthora fragariaefolia NBRC 109709.</title>
        <authorList>
            <person name="Ichikawa N."/>
            <person name="Sato H."/>
            <person name="Tonouchi N."/>
        </authorList>
    </citation>
    <scope>NUCLEOTIDE SEQUENCE</scope>
    <source>
        <strain evidence="2">NBRC 109709</strain>
    </source>
</reference>
<dbReference type="EMBL" id="BSXT01003630">
    <property type="protein sequence ID" value="GMF54861.1"/>
    <property type="molecule type" value="Genomic_DNA"/>
</dbReference>
<dbReference type="GO" id="GO:0030897">
    <property type="term" value="C:HOPS complex"/>
    <property type="evidence" value="ECO:0007669"/>
    <property type="project" value="TreeGrafter"/>
</dbReference>
<protein>
    <submittedName>
        <fullName evidence="2">Unnamed protein product</fullName>
    </submittedName>
</protein>
<organism evidence="2 3">
    <name type="scientific">Phytophthora fragariaefolia</name>
    <dbReference type="NCBI Taxonomy" id="1490495"/>
    <lineage>
        <taxon>Eukaryota</taxon>
        <taxon>Sar</taxon>
        <taxon>Stramenopiles</taxon>
        <taxon>Oomycota</taxon>
        <taxon>Peronosporomycetes</taxon>
        <taxon>Peronosporales</taxon>
        <taxon>Peronosporaceae</taxon>
        <taxon>Phytophthora</taxon>
    </lineage>
</organism>
<dbReference type="GO" id="GO:0006886">
    <property type="term" value="P:intracellular protein transport"/>
    <property type="evidence" value="ECO:0007669"/>
    <property type="project" value="InterPro"/>
</dbReference>
<keyword evidence="3" id="KW-1185">Reference proteome</keyword>
<evidence type="ECO:0000313" key="2">
    <source>
        <dbReference type="EMBL" id="GMF54861.1"/>
    </source>
</evidence>
<dbReference type="PANTHER" id="PTHR12811">
    <property type="entry name" value="VACUOLAR PROTEIN SORTING VPS16"/>
    <property type="match status" value="1"/>
</dbReference>
<dbReference type="OrthoDB" id="166978at2759"/>
<dbReference type="GO" id="GO:0003779">
    <property type="term" value="F:actin binding"/>
    <property type="evidence" value="ECO:0007669"/>
    <property type="project" value="TreeGrafter"/>
</dbReference>
<dbReference type="GO" id="GO:0042144">
    <property type="term" value="P:vacuole fusion, non-autophagic"/>
    <property type="evidence" value="ECO:0007669"/>
    <property type="project" value="TreeGrafter"/>
</dbReference>
<comment type="caution">
    <text evidence="2">The sequence shown here is derived from an EMBL/GenBank/DDBJ whole genome shotgun (WGS) entry which is preliminary data.</text>
</comment>
<accession>A0A9W6Y6F3</accession>